<dbReference type="InterPro" id="IPR000014">
    <property type="entry name" value="PAS"/>
</dbReference>
<dbReference type="InterPro" id="IPR001610">
    <property type="entry name" value="PAC"/>
</dbReference>
<dbReference type="SUPFAM" id="SSF55785">
    <property type="entry name" value="PYP-like sensor domain (PAS domain)"/>
    <property type="match status" value="2"/>
</dbReference>
<evidence type="ECO:0000313" key="11">
    <source>
        <dbReference type="RefSeq" id="XP_013773339.2"/>
    </source>
</evidence>
<feature type="region of interest" description="Disordered" evidence="7">
    <location>
        <begin position="30"/>
        <end position="72"/>
    </location>
</feature>
<feature type="region of interest" description="Disordered" evidence="7">
    <location>
        <begin position="456"/>
        <end position="506"/>
    </location>
</feature>
<accession>A0ABM1B2A4</accession>
<evidence type="ECO:0000256" key="3">
    <source>
        <dbReference type="ARBA" id="ARBA00023015"/>
    </source>
</evidence>
<dbReference type="Gene3D" id="4.10.280.10">
    <property type="entry name" value="Helix-loop-helix DNA-binding domain"/>
    <property type="match status" value="1"/>
</dbReference>
<feature type="domain" description="PAS" evidence="8">
    <location>
        <begin position="347"/>
        <end position="408"/>
    </location>
</feature>
<evidence type="ECO:0000256" key="1">
    <source>
        <dbReference type="ARBA" id="ARBA00004123"/>
    </source>
</evidence>
<dbReference type="InterPro" id="IPR035965">
    <property type="entry name" value="PAS-like_dom_sf"/>
</dbReference>
<dbReference type="PROSITE" id="PS50112">
    <property type="entry name" value="PAS"/>
    <property type="match status" value="2"/>
</dbReference>
<keyword evidence="6" id="KW-0539">Nucleus</keyword>
<proteinExistence type="predicted"/>
<feature type="compositionally biased region" description="Polar residues" evidence="7">
    <location>
        <begin position="587"/>
        <end position="597"/>
    </location>
</feature>
<dbReference type="InterPro" id="IPR011598">
    <property type="entry name" value="bHLH_dom"/>
</dbReference>
<keyword evidence="10" id="KW-1185">Reference proteome</keyword>
<reference evidence="11" key="1">
    <citation type="submission" date="2025-08" db="UniProtKB">
        <authorList>
            <consortium name="RefSeq"/>
        </authorList>
    </citation>
    <scope>IDENTIFICATION</scope>
    <source>
        <tissue evidence="11">Muscle</tissue>
    </source>
</reference>
<gene>
    <name evidence="11" type="primary">LOC106458377</name>
</gene>
<feature type="compositionally biased region" description="Polar residues" evidence="7">
    <location>
        <begin position="461"/>
        <end position="480"/>
    </location>
</feature>
<dbReference type="Pfam" id="PF14598">
    <property type="entry name" value="PAS_11"/>
    <property type="match status" value="1"/>
</dbReference>
<keyword evidence="3" id="KW-0805">Transcription regulation</keyword>
<dbReference type="Proteomes" id="UP000694941">
    <property type="component" value="Unplaced"/>
</dbReference>
<dbReference type="SMART" id="SM00091">
    <property type="entry name" value="PAS"/>
    <property type="match status" value="2"/>
</dbReference>
<dbReference type="GeneID" id="106458377"/>
<dbReference type="Pfam" id="PF00010">
    <property type="entry name" value="HLH"/>
    <property type="match status" value="1"/>
</dbReference>
<dbReference type="PROSITE" id="PS50888">
    <property type="entry name" value="BHLH"/>
    <property type="match status" value="1"/>
</dbReference>
<dbReference type="SUPFAM" id="SSF47459">
    <property type="entry name" value="HLH, helix-loop-helix DNA-binding domain"/>
    <property type="match status" value="1"/>
</dbReference>
<keyword evidence="4" id="KW-0238">DNA-binding</keyword>
<evidence type="ECO:0000256" key="4">
    <source>
        <dbReference type="ARBA" id="ARBA00023125"/>
    </source>
</evidence>
<sequence length="706" mass="77610">MFTYAGPHHYTPPATYIPPTVGTMTGMSTMGPPSTAAPPQMLASQSPHGKRRRFVSDEEDSQGPKYTPMEDDNMQDKEKYARENHSEIERRRRNKMSAYIAELSDMVPTCSALARKPDKLTILRMAVAHMKTLRGTGNTSTDGTYKPSFLTDQELKHLILEAADGFLFVAACDTGKVIYVSDSVTPVLNQSQANWLNSSLFDLIHPEDIDKLREQLSTQESPNSGRILDLKTGTVKKEGHQSSMRVCMGSRRGFICRMKIGNCQPDTIATNHLHHIRQRNTLGPSTEGHAFAVVHCTGYIKNWPPAGVQIDRIDPEDPHNNSHCCLVAIGRLQVTSTPNPSDLMGSNSLNEFISRHSMDGKFTFVDQRVYGVLGYQPQELLGKTCFDFFHPEDQTHMKESFEQVLKLKGQVMSVMYRFRGKNREWIWLRTSSFAFLNPYTNDVEYIVCTNSSAKSLHHQQPDVNTPVNEGPTSAASSVSADPTMGQYPGHSLPPGGMMPSQGKPEGLDYSMQRSGEIYPMIPRAHIQGSQGLQERRPGSGQAMYGSYDPLQQPHSSMNYPSASLSGAIVQQPLSSTGGILTRMGKQSPATSDSSPQSAWPHRHVIQPGSEPFSQGYTHMSPPSRSPSGPTYTQLSSAPGSRAGMWTQWQGNAAPETPVSSTAGSHQPGPGSGSGAPQQELSDMLQMLDQSGTTSFEDLTMFNTFSE</sequence>
<feature type="domain" description="PAS" evidence="8">
    <location>
        <begin position="152"/>
        <end position="216"/>
    </location>
</feature>
<dbReference type="SMART" id="SM00353">
    <property type="entry name" value="HLH"/>
    <property type="match status" value="1"/>
</dbReference>
<dbReference type="SMART" id="SM00086">
    <property type="entry name" value="PAC"/>
    <property type="match status" value="1"/>
</dbReference>
<keyword evidence="2" id="KW-0677">Repeat</keyword>
<evidence type="ECO:0000256" key="5">
    <source>
        <dbReference type="ARBA" id="ARBA00023163"/>
    </source>
</evidence>
<feature type="domain" description="BHLH" evidence="9">
    <location>
        <begin position="80"/>
        <end position="133"/>
    </location>
</feature>
<name>A0ABM1B2A4_LIMPO</name>
<dbReference type="InterPro" id="IPR036638">
    <property type="entry name" value="HLH_DNA-bd_sf"/>
</dbReference>
<dbReference type="InterPro" id="IPR050933">
    <property type="entry name" value="Circadian_TF"/>
</dbReference>
<organism evidence="10 11">
    <name type="scientific">Limulus polyphemus</name>
    <name type="common">Atlantic horseshoe crab</name>
    <dbReference type="NCBI Taxonomy" id="6850"/>
    <lineage>
        <taxon>Eukaryota</taxon>
        <taxon>Metazoa</taxon>
        <taxon>Ecdysozoa</taxon>
        <taxon>Arthropoda</taxon>
        <taxon>Chelicerata</taxon>
        <taxon>Merostomata</taxon>
        <taxon>Xiphosura</taxon>
        <taxon>Limulidae</taxon>
        <taxon>Limulus</taxon>
    </lineage>
</organism>
<feature type="region of interest" description="Disordered" evidence="7">
    <location>
        <begin position="578"/>
        <end position="678"/>
    </location>
</feature>
<dbReference type="Pfam" id="PF00989">
    <property type="entry name" value="PAS"/>
    <property type="match status" value="1"/>
</dbReference>
<dbReference type="PRINTS" id="PR00785">
    <property type="entry name" value="NCTRNSLOCATR"/>
</dbReference>
<evidence type="ECO:0000259" key="8">
    <source>
        <dbReference type="PROSITE" id="PS50112"/>
    </source>
</evidence>
<comment type="subcellular location">
    <subcellularLocation>
        <location evidence="1">Nucleus</location>
    </subcellularLocation>
</comment>
<feature type="compositionally biased region" description="Low complexity" evidence="7">
    <location>
        <begin position="662"/>
        <end position="678"/>
    </location>
</feature>
<keyword evidence="11" id="KW-0675">Receptor</keyword>
<evidence type="ECO:0000256" key="2">
    <source>
        <dbReference type="ARBA" id="ARBA00022737"/>
    </source>
</evidence>
<dbReference type="InterPro" id="IPR013767">
    <property type="entry name" value="PAS_fold"/>
</dbReference>
<evidence type="ECO:0000259" key="9">
    <source>
        <dbReference type="PROSITE" id="PS50888"/>
    </source>
</evidence>
<feature type="compositionally biased region" description="Polar residues" evidence="7">
    <location>
        <begin position="611"/>
        <end position="638"/>
    </location>
</feature>
<dbReference type="RefSeq" id="XP_013773339.2">
    <property type="nucleotide sequence ID" value="XM_013917885.2"/>
</dbReference>
<keyword evidence="5" id="KW-0804">Transcription</keyword>
<evidence type="ECO:0000313" key="10">
    <source>
        <dbReference type="Proteomes" id="UP000694941"/>
    </source>
</evidence>
<evidence type="ECO:0000256" key="7">
    <source>
        <dbReference type="SAM" id="MobiDB-lite"/>
    </source>
</evidence>
<protein>
    <submittedName>
        <fullName evidence="11">Aryl hydrocarbon receptor nuclear translocator homolog isoform X1</fullName>
    </submittedName>
</protein>
<dbReference type="CDD" id="cd18947">
    <property type="entry name" value="bHLH-PAS_ARNT"/>
    <property type="match status" value="1"/>
</dbReference>
<dbReference type="CDD" id="cd00130">
    <property type="entry name" value="PAS"/>
    <property type="match status" value="2"/>
</dbReference>
<dbReference type="InterPro" id="IPR001067">
    <property type="entry name" value="Nuc_translocat"/>
</dbReference>
<evidence type="ECO:0000256" key="6">
    <source>
        <dbReference type="ARBA" id="ARBA00023242"/>
    </source>
</evidence>
<dbReference type="NCBIfam" id="TIGR00229">
    <property type="entry name" value="sensory_box"/>
    <property type="match status" value="1"/>
</dbReference>
<dbReference type="PANTHER" id="PTHR23042">
    <property type="entry name" value="CIRCADIAN PROTEIN CLOCK/ARNT/BMAL/PAS"/>
    <property type="match status" value="1"/>
</dbReference>
<dbReference type="Gene3D" id="3.30.450.20">
    <property type="entry name" value="PAS domain"/>
    <property type="match status" value="2"/>
</dbReference>